<sequence length="297" mass="33289">MPKNRITIQQVWRLLKTSFYEFFQEKSFIHGASLAYYTIVALVPLLYLLFISIGEILGQDQLISIVAAIAKEQIGIEDVSWLVDALKLVDLGAGNFVLQVVGIVVLAFSASAIFSSLRTSLNDFFDIEVVQMKRAIFHNILARLVAFLMLTLVAVVVVVFYFLETAFVSFGADLFEGEFNGWLTFGIEHITSLLSNTVIFLFVFKYLHDGIVEWGIAIRGSIFTAVLLYIGQLLIKYYLTNYFFAAGGGVVGTILVILAWMFYSSQIIFLGAKITMVYARTIGRPIKPRSYVQPPLI</sequence>
<keyword evidence="5 6" id="KW-0472">Membrane</keyword>
<evidence type="ECO:0000256" key="1">
    <source>
        <dbReference type="ARBA" id="ARBA00004651"/>
    </source>
</evidence>
<accession>A0ABN1MSW5</accession>
<dbReference type="RefSeq" id="WP_343788696.1">
    <property type="nucleotide sequence ID" value="NZ_BAAAFH010000022.1"/>
</dbReference>
<evidence type="ECO:0000256" key="6">
    <source>
        <dbReference type="SAM" id="Phobius"/>
    </source>
</evidence>
<feature type="transmembrane region" description="Helical" evidence="6">
    <location>
        <begin position="182"/>
        <end position="204"/>
    </location>
</feature>
<evidence type="ECO:0000313" key="8">
    <source>
        <dbReference type="Proteomes" id="UP001501126"/>
    </source>
</evidence>
<keyword evidence="8" id="KW-1185">Reference proteome</keyword>
<evidence type="ECO:0000256" key="4">
    <source>
        <dbReference type="ARBA" id="ARBA00022989"/>
    </source>
</evidence>
<gene>
    <name evidence="7" type="ORF">GCM10009118_26620</name>
</gene>
<keyword evidence="4 6" id="KW-1133">Transmembrane helix</keyword>
<feature type="transmembrane region" description="Helical" evidence="6">
    <location>
        <begin position="216"/>
        <end position="235"/>
    </location>
</feature>
<name>A0ABN1MSW5_9FLAO</name>
<evidence type="ECO:0000256" key="2">
    <source>
        <dbReference type="ARBA" id="ARBA00022475"/>
    </source>
</evidence>
<organism evidence="7 8">
    <name type="scientific">Wandonia haliotis</name>
    <dbReference type="NCBI Taxonomy" id="574963"/>
    <lineage>
        <taxon>Bacteria</taxon>
        <taxon>Pseudomonadati</taxon>
        <taxon>Bacteroidota</taxon>
        <taxon>Flavobacteriia</taxon>
        <taxon>Flavobacteriales</taxon>
        <taxon>Crocinitomicaceae</taxon>
        <taxon>Wandonia</taxon>
    </lineage>
</organism>
<feature type="transmembrane region" description="Helical" evidence="6">
    <location>
        <begin position="241"/>
        <end position="263"/>
    </location>
</feature>
<feature type="transmembrane region" description="Helical" evidence="6">
    <location>
        <begin position="96"/>
        <end position="119"/>
    </location>
</feature>
<keyword evidence="3 6" id="KW-0812">Transmembrane</keyword>
<comment type="subcellular location">
    <subcellularLocation>
        <location evidence="1">Cell membrane</location>
        <topology evidence="1">Multi-pass membrane protein</topology>
    </subcellularLocation>
</comment>
<dbReference type="PIRSF" id="PIRSF035875">
    <property type="entry name" value="RNase_BN"/>
    <property type="match status" value="1"/>
</dbReference>
<evidence type="ECO:0000256" key="3">
    <source>
        <dbReference type="ARBA" id="ARBA00022692"/>
    </source>
</evidence>
<feature type="transmembrane region" description="Helical" evidence="6">
    <location>
        <begin position="140"/>
        <end position="162"/>
    </location>
</feature>
<dbReference type="PANTHER" id="PTHR30213:SF1">
    <property type="entry name" value="INNER MEMBRANE PROTEIN YHJD"/>
    <property type="match status" value="1"/>
</dbReference>
<comment type="caution">
    <text evidence="7">The sequence shown here is derived from an EMBL/GenBank/DDBJ whole genome shotgun (WGS) entry which is preliminary data.</text>
</comment>
<dbReference type="PANTHER" id="PTHR30213">
    <property type="entry name" value="INNER MEMBRANE PROTEIN YHJD"/>
    <property type="match status" value="1"/>
</dbReference>
<proteinExistence type="predicted"/>
<dbReference type="EMBL" id="BAAAFH010000022">
    <property type="protein sequence ID" value="GAA0876252.1"/>
    <property type="molecule type" value="Genomic_DNA"/>
</dbReference>
<evidence type="ECO:0000313" key="7">
    <source>
        <dbReference type="EMBL" id="GAA0876252.1"/>
    </source>
</evidence>
<keyword evidence="2" id="KW-1003">Cell membrane</keyword>
<dbReference type="Pfam" id="PF03631">
    <property type="entry name" value="Virul_fac_BrkB"/>
    <property type="match status" value="1"/>
</dbReference>
<reference evidence="7 8" key="1">
    <citation type="journal article" date="2019" name="Int. J. Syst. Evol. Microbiol.">
        <title>The Global Catalogue of Microorganisms (GCM) 10K type strain sequencing project: providing services to taxonomists for standard genome sequencing and annotation.</title>
        <authorList>
            <consortium name="The Broad Institute Genomics Platform"/>
            <consortium name="The Broad Institute Genome Sequencing Center for Infectious Disease"/>
            <person name="Wu L."/>
            <person name="Ma J."/>
        </authorList>
    </citation>
    <scope>NUCLEOTIDE SEQUENCE [LARGE SCALE GENOMIC DNA]</scope>
    <source>
        <strain evidence="7 8">JCM 16083</strain>
    </source>
</reference>
<dbReference type="InterPro" id="IPR017039">
    <property type="entry name" value="Virul_fac_BrkB"/>
</dbReference>
<protein>
    <submittedName>
        <fullName evidence="7">YihY/virulence factor BrkB family protein</fullName>
    </submittedName>
</protein>
<evidence type="ECO:0000256" key="5">
    <source>
        <dbReference type="ARBA" id="ARBA00023136"/>
    </source>
</evidence>
<feature type="transmembrane region" description="Helical" evidence="6">
    <location>
        <begin position="34"/>
        <end position="53"/>
    </location>
</feature>
<dbReference type="Proteomes" id="UP001501126">
    <property type="component" value="Unassembled WGS sequence"/>
</dbReference>